<feature type="domain" description="RNA-binding protein Tab2-like N-terminal" evidence="1">
    <location>
        <begin position="3"/>
        <end position="113"/>
    </location>
</feature>
<reference evidence="3" key="1">
    <citation type="journal article" date="2020" name="mSystems">
        <title>Genome- and Community-Level Interaction Insights into Carbon Utilization and Element Cycling Functions of Hydrothermarchaeota in Hydrothermal Sediment.</title>
        <authorList>
            <person name="Zhou Z."/>
            <person name="Liu Y."/>
            <person name="Xu W."/>
            <person name="Pan J."/>
            <person name="Luo Z.H."/>
            <person name="Li M."/>
        </authorList>
    </citation>
    <scope>NUCLEOTIDE SEQUENCE [LARGE SCALE GENOMIC DNA]</scope>
    <source>
        <strain evidence="3">SpSt-418</strain>
    </source>
</reference>
<dbReference type="InterPro" id="IPR046761">
    <property type="entry name" value="Tab2-like_C"/>
</dbReference>
<gene>
    <name evidence="3" type="ORF">ENR64_21605</name>
</gene>
<feature type="domain" description="RNA-binding protein Tab2/Atab2 C-terminal" evidence="2">
    <location>
        <begin position="130"/>
        <end position="280"/>
    </location>
</feature>
<evidence type="ECO:0000259" key="1">
    <source>
        <dbReference type="Pfam" id="PF06485"/>
    </source>
</evidence>
<dbReference type="InterPro" id="IPR009472">
    <property type="entry name" value="Tab2-like"/>
</dbReference>
<name>A0A7C3KG55_9CYAN</name>
<protein>
    <submittedName>
        <fullName evidence="3">DUF1092 family protein</fullName>
    </submittedName>
</protein>
<accession>A0A7C3KG55</accession>
<evidence type="ECO:0000313" key="3">
    <source>
        <dbReference type="EMBL" id="HFN00290.1"/>
    </source>
</evidence>
<proteinExistence type="predicted"/>
<organism evidence="3">
    <name type="scientific">Oscillatoriales cyanobacterium SpSt-418</name>
    <dbReference type="NCBI Taxonomy" id="2282169"/>
    <lineage>
        <taxon>Bacteria</taxon>
        <taxon>Bacillati</taxon>
        <taxon>Cyanobacteriota</taxon>
        <taxon>Cyanophyceae</taxon>
        <taxon>Oscillatoriophycideae</taxon>
        <taxon>Oscillatoriales</taxon>
    </lineage>
</organism>
<dbReference type="PANTHER" id="PTHR34556:SF2">
    <property type="entry name" value="PROTEIN TAB2 HOMOLOG, CHLOROPLASTIC"/>
    <property type="match status" value="1"/>
</dbReference>
<dbReference type="AlphaFoldDB" id="A0A7C3KG55"/>
<comment type="caution">
    <text evidence="3">The sequence shown here is derived from an EMBL/GenBank/DDBJ whole genome shotgun (WGS) entry which is preliminary data.</text>
</comment>
<dbReference type="EMBL" id="DSRU01000316">
    <property type="protein sequence ID" value="HFN00290.1"/>
    <property type="molecule type" value="Genomic_DNA"/>
</dbReference>
<dbReference type="InterPro" id="IPR046760">
    <property type="entry name" value="Tab2-like_N"/>
</dbReference>
<dbReference type="Pfam" id="PF20429">
    <property type="entry name" value="Tab2-like_C"/>
    <property type="match status" value="1"/>
</dbReference>
<evidence type="ECO:0000259" key="2">
    <source>
        <dbReference type="Pfam" id="PF20429"/>
    </source>
</evidence>
<dbReference type="PANTHER" id="PTHR34556">
    <property type="match status" value="1"/>
</dbReference>
<dbReference type="GO" id="GO:0003723">
    <property type="term" value="F:RNA binding"/>
    <property type="evidence" value="ECO:0007669"/>
    <property type="project" value="InterPro"/>
</dbReference>
<sequence>MQIWELDYYSRPILDENGKKVWELLLCQSPLRFDDEPTDLFRYAEYCPHSQVNSLWLKAAMERAIAQAPQPPDKIRFFRQAMTNMITKACDDLTIPSQLSRRTPALNQWLQQRQTEVYPQEPGYQAGSNPTVSFPETPAQSLPDALVGEKWQFVSLEAAAFNEMGDWAITFGESFPLSLAGLEPNALVPGLLIFSTRAVPLAAWMSGLELSSVSFSEGQPARLLLETGVSDRWILASLSKPELQAEARQFEAAKQKANGVHFVAVQINPEAEAFAGFWLLPGINLA</sequence>
<dbReference type="Pfam" id="PF06485">
    <property type="entry name" value="Tab2-like_N"/>
    <property type="match status" value="1"/>
</dbReference>